<comment type="similarity">
    <text evidence="2 7">Belongs to the major facilitator superfamily. Sugar transporter (TC 2.A.1.1) family.</text>
</comment>
<protein>
    <submittedName>
        <fullName evidence="10">Major facilitator superfamily domain, general substrate transporter</fullName>
    </submittedName>
</protein>
<keyword evidence="6 8" id="KW-0472">Membrane</keyword>
<keyword evidence="3 7" id="KW-0813">Transport</keyword>
<proteinExistence type="inferred from homology"/>
<feature type="transmembrane region" description="Helical" evidence="8">
    <location>
        <begin position="297"/>
        <end position="320"/>
    </location>
</feature>
<feature type="transmembrane region" description="Helical" evidence="8">
    <location>
        <begin position="425"/>
        <end position="448"/>
    </location>
</feature>
<dbReference type="PhylomeDB" id="A0A0A2K9Q6"/>
<evidence type="ECO:0000313" key="11">
    <source>
        <dbReference type="Proteomes" id="UP000030143"/>
    </source>
</evidence>
<dbReference type="HOGENOM" id="CLU_001265_30_1_1"/>
<evidence type="ECO:0000256" key="4">
    <source>
        <dbReference type="ARBA" id="ARBA00022692"/>
    </source>
</evidence>
<evidence type="ECO:0000256" key="3">
    <source>
        <dbReference type="ARBA" id="ARBA00022448"/>
    </source>
</evidence>
<dbReference type="GeneID" id="27682859"/>
<feature type="transmembrane region" description="Helical" evidence="8">
    <location>
        <begin position="59"/>
        <end position="79"/>
    </location>
</feature>
<sequence length="496" mass="53772">MWSFRQCVVFGMIFASGTLIGYDSGYLNGVLGSEDFIDRYGITDDSTGARYLKPETRSLFTSILAVGTMLGSVLAFITGNRIGRKGSLILAAIVYAIGVIMQTVAPPPAAFSIGRIFLGAALGIISVVSPMYLVESSNGNTRGRLVSFYTLFLTCGNVLACGISMGSSKLSGANTWRITIAFQLFLALVVFMGAIVAPESPVLLLKKGKPEEARISLAVLRNIRMNSEEMSQEYEEITSWVAEQSTHSSVQLIECFQGSNLRRQLLGVCMAILTISTGITFWFGYGTTFFQQAGVSNSYLISLILALVNAIFTVLSTFLVEKVGRRSCLLWGGMIMGVAMLVPAVINMVSPGTTSGHNSLIAGTVIFIAAYAATWGSIGWIIMTEPYSQRLRLHQSTITMLVYWLSTWAIGFVTPYLVDATAADLGIKVCFIWLAMVVISIVWAYFYVPELSGLSGADMDLLFEAGIPAWKSKKWSTLNGCGTEIVPEMESNVTKC</sequence>
<reference evidence="10 11" key="1">
    <citation type="journal article" date="2015" name="Mol. Plant Microbe Interact.">
        <title>Genome, transcriptome, and functional analyses of Penicillium expansum provide new insights into secondary metabolism and pathogenicity.</title>
        <authorList>
            <person name="Ballester A.R."/>
            <person name="Marcet-Houben M."/>
            <person name="Levin E."/>
            <person name="Sela N."/>
            <person name="Selma-Lazaro C."/>
            <person name="Carmona L."/>
            <person name="Wisniewski M."/>
            <person name="Droby S."/>
            <person name="Gonzalez-Candelas L."/>
            <person name="Gabaldon T."/>
        </authorList>
    </citation>
    <scope>NUCLEOTIDE SEQUENCE [LARGE SCALE GENOMIC DNA]</scope>
    <source>
        <strain evidence="10 11">MD-8</strain>
    </source>
</reference>
<dbReference type="Gene3D" id="1.20.1250.20">
    <property type="entry name" value="MFS general substrate transporter like domains"/>
    <property type="match status" value="1"/>
</dbReference>
<dbReference type="SUPFAM" id="SSF103473">
    <property type="entry name" value="MFS general substrate transporter"/>
    <property type="match status" value="1"/>
</dbReference>
<evidence type="ECO:0000256" key="5">
    <source>
        <dbReference type="ARBA" id="ARBA00022989"/>
    </source>
</evidence>
<dbReference type="NCBIfam" id="TIGR00879">
    <property type="entry name" value="SP"/>
    <property type="match status" value="1"/>
</dbReference>
<dbReference type="InterPro" id="IPR036259">
    <property type="entry name" value="MFS_trans_sf"/>
</dbReference>
<evidence type="ECO:0000256" key="8">
    <source>
        <dbReference type="SAM" id="Phobius"/>
    </source>
</evidence>
<dbReference type="InterPro" id="IPR005829">
    <property type="entry name" value="Sugar_transporter_CS"/>
</dbReference>
<accession>A0A0A2K9Q6</accession>
<dbReference type="InterPro" id="IPR005828">
    <property type="entry name" value="MFS_sugar_transport-like"/>
</dbReference>
<dbReference type="InterPro" id="IPR003663">
    <property type="entry name" value="Sugar/inositol_transpt"/>
</dbReference>
<feature type="transmembrane region" description="Helical" evidence="8">
    <location>
        <begin position="178"/>
        <end position="197"/>
    </location>
</feature>
<dbReference type="PRINTS" id="PR00171">
    <property type="entry name" value="SUGRTRNSPORT"/>
</dbReference>
<dbReference type="PROSITE" id="PS00217">
    <property type="entry name" value="SUGAR_TRANSPORT_2"/>
    <property type="match status" value="1"/>
</dbReference>
<dbReference type="InterPro" id="IPR020846">
    <property type="entry name" value="MFS_dom"/>
</dbReference>
<keyword evidence="11" id="KW-1185">Reference proteome</keyword>
<feature type="transmembrane region" description="Helical" evidence="8">
    <location>
        <begin position="146"/>
        <end position="166"/>
    </location>
</feature>
<dbReference type="EMBL" id="JQFZ01000051">
    <property type="protein sequence ID" value="KGO61090.1"/>
    <property type="molecule type" value="Genomic_DNA"/>
</dbReference>
<feature type="transmembrane region" description="Helical" evidence="8">
    <location>
        <begin position="265"/>
        <end position="285"/>
    </location>
</feature>
<feature type="transmembrane region" description="Helical" evidence="8">
    <location>
        <begin position="116"/>
        <end position="134"/>
    </location>
</feature>
<evidence type="ECO:0000256" key="6">
    <source>
        <dbReference type="ARBA" id="ARBA00023136"/>
    </source>
</evidence>
<feature type="transmembrane region" description="Helical" evidence="8">
    <location>
        <begin position="7"/>
        <end position="27"/>
    </location>
</feature>
<feature type="transmembrane region" description="Helical" evidence="8">
    <location>
        <begin position="86"/>
        <end position="104"/>
    </location>
</feature>
<keyword evidence="5 8" id="KW-1133">Transmembrane helix</keyword>
<feature type="transmembrane region" description="Helical" evidence="8">
    <location>
        <begin position="395"/>
        <end position="413"/>
    </location>
</feature>
<feature type="transmembrane region" description="Helical" evidence="8">
    <location>
        <begin position="361"/>
        <end position="383"/>
    </location>
</feature>
<dbReference type="InterPro" id="IPR050360">
    <property type="entry name" value="MFS_Sugar_Transporters"/>
</dbReference>
<dbReference type="OrthoDB" id="6133115at2759"/>
<dbReference type="VEuPathDB" id="FungiDB:PEXP_015240"/>
<dbReference type="AlphaFoldDB" id="A0A0A2K9Q6"/>
<feature type="transmembrane region" description="Helical" evidence="8">
    <location>
        <begin position="329"/>
        <end position="349"/>
    </location>
</feature>
<dbReference type="Pfam" id="PF00083">
    <property type="entry name" value="Sugar_tr"/>
    <property type="match status" value="1"/>
</dbReference>
<feature type="domain" description="Major facilitator superfamily (MFS) profile" evidence="9">
    <location>
        <begin position="9"/>
        <end position="452"/>
    </location>
</feature>
<gene>
    <name evidence="10" type="ORF">PEX2_101690</name>
</gene>
<organism evidence="10 11">
    <name type="scientific">Penicillium expansum</name>
    <name type="common">Blue mold rot fungus</name>
    <dbReference type="NCBI Taxonomy" id="27334"/>
    <lineage>
        <taxon>Eukaryota</taxon>
        <taxon>Fungi</taxon>
        <taxon>Dikarya</taxon>
        <taxon>Ascomycota</taxon>
        <taxon>Pezizomycotina</taxon>
        <taxon>Eurotiomycetes</taxon>
        <taxon>Eurotiomycetidae</taxon>
        <taxon>Eurotiales</taxon>
        <taxon>Aspergillaceae</taxon>
        <taxon>Penicillium</taxon>
    </lineage>
</organism>
<evidence type="ECO:0000256" key="2">
    <source>
        <dbReference type="ARBA" id="ARBA00010992"/>
    </source>
</evidence>
<dbReference type="PROSITE" id="PS50850">
    <property type="entry name" value="MFS"/>
    <property type="match status" value="1"/>
</dbReference>
<dbReference type="GO" id="GO:0005351">
    <property type="term" value="F:carbohydrate:proton symporter activity"/>
    <property type="evidence" value="ECO:0007669"/>
    <property type="project" value="TreeGrafter"/>
</dbReference>
<keyword evidence="4 8" id="KW-0812">Transmembrane</keyword>
<name>A0A0A2K9Q6_PENEN</name>
<comment type="caution">
    <text evidence="10">The sequence shown here is derived from an EMBL/GenBank/DDBJ whole genome shotgun (WGS) entry which is preliminary data.</text>
</comment>
<dbReference type="PANTHER" id="PTHR48022">
    <property type="entry name" value="PLASTIDIC GLUCOSE TRANSPORTER 4"/>
    <property type="match status" value="1"/>
</dbReference>
<evidence type="ECO:0000313" key="10">
    <source>
        <dbReference type="EMBL" id="KGO61090.1"/>
    </source>
</evidence>
<dbReference type="GO" id="GO:0016020">
    <property type="term" value="C:membrane"/>
    <property type="evidence" value="ECO:0007669"/>
    <property type="project" value="UniProtKB-SubCell"/>
</dbReference>
<evidence type="ECO:0000256" key="7">
    <source>
        <dbReference type="RuleBase" id="RU003346"/>
    </source>
</evidence>
<comment type="subcellular location">
    <subcellularLocation>
        <location evidence="1">Membrane</location>
        <topology evidence="1">Multi-pass membrane protein</topology>
    </subcellularLocation>
</comment>
<evidence type="ECO:0000256" key="1">
    <source>
        <dbReference type="ARBA" id="ARBA00004141"/>
    </source>
</evidence>
<dbReference type="STRING" id="27334.A0A0A2K9Q6"/>
<dbReference type="PANTHER" id="PTHR48022:SF2">
    <property type="entry name" value="PLASTIDIC GLUCOSE TRANSPORTER 4"/>
    <property type="match status" value="1"/>
</dbReference>
<dbReference type="RefSeq" id="XP_016601987.1">
    <property type="nucleotide sequence ID" value="XM_016747439.1"/>
</dbReference>
<dbReference type="Proteomes" id="UP000030143">
    <property type="component" value="Unassembled WGS sequence"/>
</dbReference>
<evidence type="ECO:0000259" key="9">
    <source>
        <dbReference type="PROSITE" id="PS50850"/>
    </source>
</evidence>